<dbReference type="InterPro" id="IPR007729">
    <property type="entry name" value="DGOK"/>
</dbReference>
<dbReference type="Pfam" id="PF05035">
    <property type="entry name" value="DGOK"/>
    <property type="match status" value="1"/>
</dbReference>
<evidence type="ECO:0000313" key="1">
    <source>
        <dbReference type="EMBL" id="MDA7425939.1"/>
    </source>
</evidence>
<gene>
    <name evidence="1" type="ORF">PFY00_14490</name>
</gene>
<name>A0ABT4XVF3_9RHOB</name>
<reference evidence="1 2" key="1">
    <citation type="submission" date="2023-01" db="EMBL/GenBank/DDBJ databases">
        <title>Thalassococcus onchidii sp. nov., isolated from a marine invertebrate from the South China Sea.</title>
        <authorList>
            <person name="Xu S."/>
            <person name="Liu Z."/>
            <person name="Xu Y."/>
        </authorList>
    </citation>
    <scope>NUCLEOTIDE SEQUENCE [LARGE SCALE GENOMIC DNA]</scope>
    <source>
        <strain evidence="1 2">KCTC 32084</strain>
    </source>
</reference>
<dbReference type="Gene3D" id="3.30.420.300">
    <property type="entry name" value="2-keto-3-deoxy-galactonokinase, substrate binding domain"/>
    <property type="match status" value="1"/>
</dbReference>
<evidence type="ECO:0000313" key="2">
    <source>
        <dbReference type="Proteomes" id="UP001210720"/>
    </source>
</evidence>
<organism evidence="1 2">
    <name type="scientific">Thalassococcus lentus</name>
    <dbReference type="NCBI Taxonomy" id="1210524"/>
    <lineage>
        <taxon>Bacteria</taxon>
        <taxon>Pseudomonadati</taxon>
        <taxon>Pseudomonadota</taxon>
        <taxon>Alphaproteobacteria</taxon>
        <taxon>Rhodobacterales</taxon>
        <taxon>Roseobacteraceae</taxon>
        <taxon>Thalassococcus</taxon>
    </lineage>
</organism>
<dbReference type="RefSeq" id="WP_271433296.1">
    <property type="nucleotide sequence ID" value="NZ_JAQIOY010000006.1"/>
</dbReference>
<proteinExistence type="predicted"/>
<dbReference type="InterPro" id="IPR042258">
    <property type="entry name" value="DGOK_N"/>
</dbReference>
<dbReference type="EMBL" id="JAQIOY010000006">
    <property type="protein sequence ID" value="MDA7425939.1"/>
    <property type="molecule type" value="Genomic_DNA"/>
</dbReference>
<comment type="caution">
    <text evidence="1">The sequence shown here is derived from an EMBL/GenBank/DDBJ whole genome shotgun (WGS) entry which is preliminary data.</text>
</comment>
<dbReference type="Gene3D" id="3.30.420.310">
    <property type="entry name" value="2-keto-3-deoxy-galactonokinase, C-terminal domain"/>
    <property type="match status" value="1"/>
</dbReference>
<dbReference type="Proteomes" id="UP001210720">
    <property type="component" value="Unassembled WGS sequence"/>
</dbReference>
<dbReference type="InterPro" id="IPR042257">
    <property type="entry name" value="DGOK_C"/>
</dbReference>
<sequence>MASEDWIAVDWGTSHMRLWHLRGSDVLAKVHSADGMGGLTRDGFEPALKKLIAELPQEPQGDVLRVFACGMAGSRQGWAEAPYATAPCTPPSAAEAVRAPVRDGKLLVHILPGVKQTSPADVMRGEETQVAGFLALNKDFDGIICLPGTHTKWVQVSAGEIVSFRTYLTGEMFALLSEQSVLRHSVNEDGWENDAFLAAVSHAMGRPAGVASDLFALRAESLLDNLDPAVARSRLSGLLIGMELAAARPYWLGQNIAVLGARGIANAYCGALQAQGVPVTLADAERMTLEGLKAARASLQEIVT</sequence>
<dbReference type="CDD" id="cd24012">
    <property type="entry name" value="ASKHA_NBD_KDGal-kinase"/>
    <property type="match status" value="1"/>
</dbReference>
<protein>
    <submittedName>
        <fullName evidence="1">2-dehydro-3-deoxygalactonokinase</fullName>
    </submittedName>
</protein>
<keyword evidence="2" id="KW-1185">Reference proteome</keyword>
<accession>A0ABT4XVF3</accession>